<evidence type="ECO:0000313" key="12">
    <source>
        <dbReference type="Proteomes" id="UP000509367"/>
    </source>
</evidence>
<dbReference type="KEGG" id="orm:HTY61_11400"/>
<feature type="transmembrane region" description="Helical" evidence="9">
    <location>
        <begin position="136"/>
        <end position="158"/>
    </location>
</feature>
<keyword evidence="12" id="KW-1185">Reference proteome</keyword>
<sequence>MTSMPGKSLKGWLTRIGDLFAFAAGLAVVILVMTTVVAVAGRYVFGQPIFGIEDVSRVMLAFVVAGSIAYGARRGAHVHVDVISMQAGRRVLRVTDTIARLVGIAVAFLTSYALFTKGLCGKACGYFTPNLSIPHMPFYFALSLSMALFGLILLVDLFTGTPVEEHSSEDDGEQF</sequence>
<evidence type="ECO:0000256" key="2">
    <source>
        <dbReference type="ARBA" id="ARBA00022448"/>
    </source>
</evidence>
<dbReference type="InterPro" id="IPR055348">
    <property type="entry name" value="DctQ"/>
</dbReference>
<evidence type="ECO:0000313" key="11">
    <source>
        <dbReference type="EMBL" id="QKV19011.1"/>
    </source>
</evidence>
<accession>A0A6N1VDB7</accession>
<feature type="transmembrane region" description="Helical" evidence="9">
    <location>
        <begin position="57"/>
        <end position="76"/>
    </location>
</feature>
<organism evidence="11 12">
    <name type="scientific">Oricola thermophila</name>
    <dbReference type="NCBI Taxonomy" id="2742145"/>
    <lineage>
        <taxon>Bacteria</taxon>
        <taxon>Pseudomonadati</taxon>
        <taxon>Pseudomonadota</taxon>
        <taxon>Alphaproteobacteria</taxon>
        <taxon>Hyphomicrobiales</taxon>
        <taxon>Ahrensiaceae</taxon>
        <taxon>Oricola</taxon>
    </lineage>
</organism>
<feature type="domain" description="Tripartite ATP-independent periplasmic transporters DctQ component" evidence="10">
    <location>
        <begin position="31"/>
        <end position="159"/>
    </location>
</feature>
<evidence type="ECO:0000256" key="9">
    <source>
        <dbReference type="RuleBase" id="RU369079"/>
    </source>
</evidence>
<reference evidence="11 12" key="1">
    <citation type="submission" date="2020-06" db="EMBL/GenBank/DDBJ databases">
        <title>Oricola thermophila sp. nov. isolated from a tidal sediments.</title>
        <authorList>
            <person name="Kwon K.K."/>
            <person name="Yang S.-H."/>
            <person name="Park M.-J."/>
        </authorList>
    </citation>
    <scope>NUCLEOTIDE SEQUENCE [LARGE SCALE GENOMIC DNA]</scope>
    <source>
        <strain evidence="11 12">MEBiC13590</strain>
    </source>
</reference>
<dbReference type="EMBL" id="CP054836">
    <property type="protein sequence ID" value="QKV19011.1"/>
    <property type="molecule type" value="Genomic_DNA"/>
</dbReference>
<dbReference type="PANTHER" id="PTHR35011:SF2">
    <property type="entry name" value="2,3-DIKETO-L-GULONATE TRAP TRANSPORTER SMALL PERMEASE PROTEIN YIAM"/>
    <property type="match status" value="1"/>
</dbReference>
<gene>
    <name evidence="11" type="ORF">HTY61_11400</name>
</gene>
<proteinExistence type="inferred from homology"/>
<dbReference type="GO" id="GO:0005886">
    <property type="term" value="C:plasma membrane"/>
    <property type="evidence" value="ECO:0007669"/>
    <property type="project" value="UniProtKB-SubCell"/>
</dbReference>
<dbReference type="PANTHER" id="PTHR35011">
    <property type="entry name" value="2,3-DIKETO-L-GULONATE TRAP TRANSPORTER SMALL PERMEASE PROTEIN YIAM"/>
    <property type="match status" value="1"/>
</dbReference>
<evidence type="ECO:0000256" key="7">
    <source>
        <dbReference type="ARBA" id="ARBA00023136"/>
    </source>
</evidence>
<keyword evidence="7 9" id="KW-0472">Membrane</keyword>
<keyword evidence="4 9" id="KW-0997">Cell inner membrane</keyword>
<keyword evidence="6 9" id="KW-1133">Transmembrane helix</keyword>
<evidence type="ECO:0000256" key="1">
    <source>
        <dbReference type="ARBA" id="ARBA00004429"/>
    </source>
</evidence>
<feature type="transmembrane region" description="Helical" evidence="9">
    <location>
        <begin position="20"/>
        <end position="45"/>
    </location>
</feature>
<dbReference type="GO" id="GO:0022857">
    <property type="term" value="F:transmembrane transporter activity"/>
    <property type="evidence" value="ECO:0007669"/>
    <property type="project" value="UniProtKB-UniRule"/>
</dbReference>
<evidence type="ECO:0000256" key="4">
    <source>
        <dbReference type="ARBA" id="ARBA00022519"/>
    </source>
</evidence>
<evidence type="ECO:0000256" key="5">
    <source>
        <dbReference type="ARBA" id="ARBA00022692"/>
    </source>
</evidence>
<comment type="subunit">
    <text evidence="9">The complex comprises the extracytoplasmic solute receptor protein and the two transmembrane proteins.</text>
</comment>
<comment type="function">
    <text evidence="9">Part of the tripartite ATP-independent periplasmic (TRAP) transport system.</text>
</comment>
<dbReference type="Pfam" id="PF04290">
    <property type="entry name" value="DctQ"/>
    <property type="match status" value="1"/>
</dbReference>
<evidence type="ECO:0000259" key="10">
    <source>
        <dbReference type="Pfam" id="PF04290"/>
    </source>
</evidence>
<dbReference type="AlphaFoldDB" id="A0A6N1VDB7"/>
<dbReference type="Proteomes" id="UP000509367">
    <property type="component" value="Chromosome"/>
</dbReference>
<evidence type="ECO:0000256" key="8">
    <source>
        <dbReference type="ARBA" id="ARBA00038436"/>
    </source>
</evidence>
<evidence type="ECO:0000256" key="6">
    <source>
        <dbReference type="ARBA" id="ARBA00022989"/>
    </source>
</evidence>
<comment type="subcellular location">
    <subcellularLocation>
        <location evidence="1 9">Cell inner membrane</location>
        <topology evidence="1 9">Multi-pass membrane protein</topology>
    </subcellularLocation>
</comment>
<comment type="similarity">
    <text evidence="8 9">Belongs to the TRAP transporter small permease family.</text>
</comment>
<evidence type="ECO:0000256" key="3">
    <source>
        <dbReference type="ARBA" id="ARBA00022475"/>
    </source>
</evidence>
<keyword evidence="2 9" id="KW-0813">Transport</keyword>
<keyword evidence="3" id="KW-1003">Cell membrane</keyword>
<dbReference type="InterPro" id="IPR007387">
    <property type="entry name" value="TRAP_DctQ"/>
</dbReference>
<dbReference type="GO" id="GO:0015740">
    <property type="term" value="P:C4-dicarboxylate transport"/>
    <property type="evidence" value="ECO:0007669"/>
    <property type="project" value="TreeGrafter"/>
</dbReference>
<name>A0A6N1VDB7_9HYPH</name>
<protein>
    <recommendedName>
        <fullName evidence="9">TRAP transporter small permease protein</fullName>
    </recommendedName>
</protein>
<keyword evidence="5 9" id="KW-0812">Transmembrane</keyword>
<feature type="transmembrane region" description="Helical" evidence="9">
    <location>
        <begin position="97"/>
        <end position="116"/>
    </location>
</feature>